<dbReference type="WBParaSite" id="Hba_00707">
    <property type="protein sequence ID" value="Hba_00707"/>
    <property type="gene ID" value="Hba_00707"/>
</dbReference>
<evidence type="ECO:0000313" key="2">
    <source>
        <dbReference type="WBParaSite" id="Hba_00707"/>
    </source>
</evidence>
<sequence length="63" mass="7530">MYIKQRYTIAEWRLERQDELITPNVIKTGNHMIGHLDSFTTVVYFFSSPDSNTDVYFHNRLYG</sequence>
<reference evidence="2" key="1">
    <citation type="submission" date="2016-11" db="UniProtKB">
        <authorList>
            <consortium name="WormBaseParasite"/>
        </authorList>
    </citation>
    <scope>IDENTIFICATION</scope>
</reference>
<keyword evidence="1" id="KW-1185">Reference proteome</keyword>
<dbReference type="AlphaFoldDB" id="A0A1I7W7T8"/>
<organism evidence="1 2">
    <name type="scientific">Heterorhabditis bacteriophora</name>
    <name type="common">Entomopathogenic nematode worm</name>
    <dbReference type="NCBI Taxonomy" id="37862"/>
    <lineage>
        <taxon>Eukaryota</taxon>
        <taxon>Metazoa</taxon>
        <taxon>Ecdysozoa</taxon>
        <taxon>Nematoda</taxon>
        <taxon>Chromadorea</taxon>
        <taxon>Rhabditida</taxon>
        <taxon>Rhabditina</taxon>
        <taxon>Rhabditomorpha</taxon>
        <taxon>Strongyloidea</taxon>
        <taxon>Heterorhabditidae</taxon>
        <taxon>Heterorhabditis</taxon>
    </lineage>
</organism>
<accession>A0A1I7W7T8</accession>
<protein>
    <submittedName>
        <fullName evidence="2">Kinesin motor domain-containing protein</fullName>
    </submittedName>
</protein>
<dbReference type="Proteomes" id="UP000095283">
    <property type="component" value="Unplaced"/>
</dbReference>
<name>A0A1I7W7T8_HETBA</name>
<proteinExistence type="predicted"/>
<evidence type="ECO:0000313" key="1">
    <source>
        <dbReference type="Proteomes" id="UP000095283"/>
    </source>
</evidence>